<accession>A0ABW2RXD5</accession>
<evidence type="ECO:0000256" key="1">
    <source>
        <dbReference type="ARBA" id="ARBA00022448"/>
    </source>
</evidence>
<keyword evidence="8" id="KW-0472">Membrane</keyword>
<evidence type="ECO:0000259" key="11">
    <source>
        <dbReference type="PROSITE" id="PS51866"/>
    </source>
</evidence>
<dbReference type="InterPro" id="IPR017871">
    <property type="entry name" value="ABC_transporter-like_CS"/>
</dbReference>
<dbReference type="PROSITE" id="PS50893">
    <property type="entry name" value="ABC_TRANSPORTER_2"/>
    <property type="match status" value="1"/>
</dbReference>
<dbReference type="GO" id="GO:0005524">
    <property type="term" value="F:ATP binding"/>
    <property type="evidence" value="ECO:0007669"/>
    <property type="project" value="UniProtKB-KW"/>
</dbReference>
<feature type="domain" description="Mop" evidence="11">
    <location>
        <begin position="288"/>
        <end position="356"/>
    </location>
</feature>
<evidence type="ECO:0000256" key="8">
    <source>
        <dbReference type="ARBA" id="ARBA00023136"/>
    </source>
</evidence>
<dbReference type="SUPFAM" id="SSF50331">
    <property type="entry name" value="MOP-like"/>
    <property type="match status" value="1"/>
</dbReference>
<dbReference type="EMBL" id="JBHTCS010000012">
    <property type="protein sequence ID" value="MFC7448466.1"/>
    <property type="molecule type" value="Genomic_DNA"/>
</dbReference>
<keyword evidence="4" id="KW-0997">Cell inner membrane</keyword>
<sequence>MSGLRVHARLDHRGVELDVELDAGQVLAVLGPNGAGKSTLLALIAGLVRPDHGRVELDGRALTDTTTGEFLPAHARGVAMLSQQALLFPHLSVAENVAFAPRSRGENRSAAREIATRWLRDVDAEPLAGRRPSQLSGGQAQRVAIARALAADPRLLLLDEPMAALDVGSAPAVRRLLRRILREEQRTAVLVTHDVLDALALADHVIVLESGRIVERGTVREVLTTPRSDFAARMAGVNLVPGTITEPGLLRTPWGTTLSGIGDAEAGTEAVALFRPGAVAVHLEPPEHASPRNVIPVTVAELDVHGNTVRIRGADHPDGSTGPAADVTAAAVADLDLAPGQHVYFVVKTQEMELHPALAP</sequence>
<evidence type="ECO:0000256" key="2">
    <source>
        <dbReference type="ARBA" id="ARBA00022475"/>
    </source>
</evidence>
<dbReference type="InterPro" id="IPR003439">
    <property type="entry name" value="ABC_transporter-like_ATP-bd"/>
</dbReference>
<dbReference type="RefSeq" id="WP_378404532.1">
    <property type="nucleotide sequence ID" value="NZ_JBHTCS010000012.1"/>
</dbReference>
<dbReference type="InterPro" id="IPR027417">
    <property type="entry name" value="P-loop_NTPase"/>
</dbReference>
<keyword evidence="2" id="KW-1003">Cell membrane</keyword>
<dbReference type="SUPFAM" id="SSF52540">
    <property type="entry name" value="P-loop containing nucleoside triphosphate hydrolases"/>
    <property type="match status" value="1"/>
</dbReference>
<dbReference type="Pfam" id="PF03459">
    <property type="entry name" value="TOBE"/>
    <property type="match status" value="1"/>
</dbReference>
<dbReference type="PROSITE" id="PS51866">
    <property type="entry name" value="MOP"/>
    <property type="match status" value="1"/>
</dbReference>
<feature type="domain" description="ABC transporter" evidence="10">
    <location>
        <begin position="1"/>
        <end position="235"/>
    </location>
</feature>
<evidence type="ECO:0000256" key="9">
    <source>
        <dbReference type="PROSITE-ProRule" id="PRU01213"/>
    </source>
</evidence>
<dbReference type="Pfam" id="PF00005">
    <property type="entry name" value="ABC_tran"/>
    <property type="match status" value="1"/>
</dbReference>
<evidence type="ECO:0000259" key="10">
    <source>
        <dbReference type="PROSITE" id="PS50893"/>
    </source>
</evidence>
<gene>
    <name evidence="12" type="ORF">ACFQS9_11260</name>
</gene>
<keyword evidence="6 12" id="KW-0067">ATP-binding</keyword>
<evidence type="ECO:0000256" key="4">
    <source>
        <dbReference type="ARBA" id="ARBA00022519"/>
    </source>
</evidence>
<evidence type="ECO:0000313" key="12">
    <source>
        <dbReference type="EMBL" id="MFC7448466.1"/>
    </source>
</evidence>
<keyword evidence="13" id="KW-1185">Reference proteome</keyword>
<comment type="caution">
    <text evidence="12">The sequence shown here is derived from an EMBL/GenBank/DDBJ whole genome shotgun (WGS) entry which is preliminary data.</text>
</comment>
<dbReference type="InterPro" id="IPR005116">
    <property type="entry name" value="Transp-assoc_OB_typ1"/>
</dbReference>
<evidence type="ECO:0000313" key="13">
    <source>
        <dbReference type="Proteomes" id="UP001596484"/>
    </source>
</evidence>
<protein>
    <submittedName>
        <fullName evidence="12">Sulfate/molybdate ABC transporter ATP-binding protein</fullName>
    </submittedName>
</protein>
<dbReference type="Proteomes" id="UP001596484">
    <property type="component" value="Unassembled WGS sequence"/>
</dbReference>
<proteinExistence type="predicted"/>
<evidence type="ECO:0000256" key="6">
    <source>
        <dbReference type="ARBA" id="ARBA00022840"/>
    </source>
</evidence>
<dbReference type="PROSITE" id="PS00211">
    <property type="entry name" value="ABC_TRANSPORTER_1"/>
    <property type="match status" value="1"/>
</dbReference>
<dbReference type="Gene3D" id="3.40.50.300">
    <property type="entry name" value="P-loop containing nucleotide triphosphate hydrolases"/>
    <property type="match status" value="1"/>
</dbReference>
<keyword evidence="5" id="KW-0547">Nucleotide-binding</keyword>
<dbReference type="SMART" id="SM00382">
    <property type="entry name" value="AAA"/>
    <property type="match status" value="1"/>
</dbReference>
<reference evidence="13" key="1">
    <citation type="journal article" date="2019" name="Int. J. Syst. Evol. Microbiol.">
        <title>The Global Catalogue of Microorganisms (GCM) 10K type strain sequencing project: providing services to taxonomists for standard genome sequencing and annotation.</title>
        <authorList>
            <consortium name="The Broad Institute Genomics Platform"/>
            <consortium name="The Broad Institute Genome Sequencing Center for Infectious Disease"/>
            <person name="Wu L."/>
            <person name="Ma J."/>
        </authorList>
    </citation>
    <scope>NUCLEOTIDE SEQUENCE [LARGE SCALE GENOMIC DNA]</scope>
    <source>
        <strain evidence="13">ICMP 19430</strain>
    </source>
</reference>
<dbReference type="PANTHER" id="PTHR42781">
    <property type="entry name" value="SPERMIDINE/PUTRESCINE IMPORT ATP-BINDING PROTEIN POTA"/>
    <property type="match status" value="1"/>
</dbReference>
<organism evidence="12 13">
    <name type="scientific">Rhodococcus daqingensis</name>
    <dbReference type="NCBI Taxonomy" id="2479363"/>
    <lineage>
        <taxon>Bacteria</taxon>
        <taxon>Bacillati</taxon>
        <taxon>Actinomycetota</taxon>
        <taxon>Actinomycetes</taxon>
        <taxon>Mycobacteriales</taxon>
        <taxon>Nocardiaceae</taxon>
        <taxon>Rhodococcus</taxon>
    </lineage>
</organism>
<dbReference type="InterPro" id="IPR003593">
    <property type="entry name" value="AAA+_ATPase"/>
</dbReference>
<dbReference type="InterPro" id="IPR008995">
    <property type="entry name" value="Mo/tungstate-bd_C_term_dom"/>
</dbReference>
<keyword evidence="1" id="KW-0813">Transport</keyword>
<name>A0ABW2RXD5_9NOCA</name>
<dbReference type="InterPro" id="IPR050093">
    <property type="entry name" value="ABC_SmlMolc_Importer"/>
</dbReference>
<keyword evidence="7" id="KW-1278">Translocase</keyword>
<evidence type="ECO:0000256" key="5">
    <source>
        <dbReference type="ARBA" id="ARBA00022741"/>
    </source>
</evidence>
<dbReference type="PANTHER" id="PTHR42781:SF1">
    <property type="entry name" value="THIAMINE IMPORT ATP-BINDING PROTEIN THIQ"/>
    <property type="match status" value="1"/>
</dbReference>
<dbReference type="Gene3D" id="2.40.50.100">
    <property type="match status" value="1"/>
</dbReference>
<dbReference type="InterPro" id="IPR004606">
    <property type="entry name" value="Mop_domain"/>
</dbReference>
<evidence type="ECO:0000256" key="7">
    <source>
        <dbReference type="ARBA" id="ARBA00022967"/>
    </source>
</evidence>
<keyword evidence="3 9" id="KW-0500">Molybdenum</keyword>
<evidence type="ECO:0000256" key="3">
    <source>
        <dbReference type="ARBA" id="ARBA00022505"/>
    </source>
</evidence>